<evidence type="ECO:0000313" key="3">
    <source>
        <dbReference type="Proteomes" id="UP000266677"/>
    </source>
</evidence>
<comment type="caution">
    <text evidence="2">The sequence shown here is derived from an EMBL/GenBank/DDBJ whole genome shotgun (WGS) entry which is preliminary data.</text>
</comment>
<dbReference type="OrthoDB" id="8188786at2"/>
<proteinExistence type="predicted"/>
<gene>
    <name evidence="2" type="ORF">D5S18_15595</name>
</gene>
<dbReference type="AlphaFoldDB" id="A0A3A4KA25"/>
<reference evidence="2 3" key="1">
    <citation type="submission" date="2018-09" db="EMBL/GenBank/DDBJ databases">
        <title>YIM PH21274 draft genome.</title>
        <authorList>
            <person name="Miao C."/>
        </authorList>
    </citation>
    <scope>NUCLEOTIDE SEQUENCE [LARGE SCALE GENOMIC DNA]</scope>
    <source>
        <strain evidence="2 3">YIM PH 21724</strain>
    </source>
</reference>
<protein>
    <submittedName>
        <fullName evidence="2">DUF2399 domain-containing protein</fullName>
    </submittedName>
</protein>
<accession>A0A3A4KA25</accession>
<dbReference type="RefSeq" id="WP_120041589.1">
    <property type="nucleotide sequence ID" value="NZ_QZFU01000019.1"/>
</dbReference>
<organism evidence="2 3">
    <name type="scientific">Nocardia panacis</name>
    <dbReference type="NCBI Taxonomy" id="2340916"/>
    <lineage>
        <taxon>Bacteria</taxon>
        <taxon>Bacillati</taxon>
        <taxon>Actinomycetota</taxon>
        <taxon>Actinomycetes</taxon>
        <taxon>Mycobacteriales</taxon>
        <taxon>Nocardiaceae</taxon>
        <taxon>Nocardia</taxon>
    </lineage>
</organism>
<name>A0A3A4KA25_9NOCA</name>
<dbReference type="InterPro" id="IPR024465">
    <property type="entry name" value="DUF2399"/>
</dbReference>
<feature type="domain" description="DUF2399" evidence="1">
    <location>
        <begin position="1"/>
        <end position="149"/>
    </location>
</feature>
<dbReference type="Proteomes" id="UP000266677">
    <property type="component" value="Unassembled WGS sequence"/>
</dbReference>
<keyword evidence="3" id="KW-1185">Reference proteome</keyword>
<evidence type="ECO:0000313" key="2">
    <source>
        <dbReference type="EMBL" id="RJO74855.1"/>
    </source>
</evidence>
<evidence type="ECO:0000259" key="1">
    <source>
        <dbReference type="Pfam" id="PF09664"/>
    </source>
</evidence>
<dbReference type="Pfam" id="PF09664">
    <property type="entry name" value="DUF2399"/>
    <property type="match status" value="1"/>
</dbReference>
<sequence length="155" mass="16867">MTLRQLRTEPPHWSTGLMVSVVENPSVIAAAADHLGARTGPIVCTSGQPGAAVLLLVDQLARACARFRYHGDFDWYGIRIANFVRRHCRWEPWRFGCDDYLAAAAVHDGDRLSGAPIDPARDCALGEAMDRIGRQVEEEAVTDLLLGDLGASVLA</sequence>
<dbReference type="EMBL" id="QZFU01000019">
    <property type="protein sequence ID" value="RJO74855.1"/>
    <property type="molecule type" value="Genomic_DNA"/>
</dbReference>